<gene>
    <name evidence="5" type="ORF">HNQ10_002464</name>
</gene>
<sequence>MMPPQQDLPCAMIGAGRMGQAHAGVLRTLSGVRVTWVMDVSEENARRVAGQLGAQYSTSLDEVLAQPDVSAVIISTPAPTHADVIERAAKAGKAIFTEKPLAQNLADGVRAVQAVEAAGVPAQVAFQRRYDPAYVQAKQMIDAGELGRLEGFRAVGRDPEPPPMEYLVTAGGLLVDMGGHDLDLARFLVGEVEEVRAIGGALVNPELAQYGEHDTAVALLKFENGALGTLEVGLRTSYGYDIRTEVLGEKGRLHIERDRRPDLTVYDARGANHDRPRHFTERFPEAYAAEITAFAQGVLSGLPLTPTPRDALLSLRLGLAAQHALNTGETVRVADFGREELAKLPPAPAEIPAGGGR</sequence>
<dbReference type="InterPro" id="IPR036291">
    <property type="entry name" value="NAD(P)-bd_dom_sf"/>
</dbReference>
<dbReference type="Pfam" id="PF01408">
    <property type="entry name" value="GFO_IDH_MocA"/>
    <property type="match status" value="1"/>
</dbReference>
<dbReference type="GO" id="GO:0050112">
    <property type="term" value="F:inositol 2-dehydrogenase (NAD+) activity"/>
    <property type="evidence" value="ECO:0007669"/>
    <property type="project" value="UniProtKB-EC"/>
</dbReference>
<evidence type="ECO:0000259" key="4">
    <source>
        <dbReference type="Pfam" id="PF22725"/>
    </source>
</evidence>
<dbReference type="EC" id="1.1.1.370" evidence="5"/>
<comment type="caution">
    <text evidence="5">The sequence shown here is derived from an EMBL/GenBank/DDBJ whole genome shotgun (WGS) entry which is preliminary data.</text>
</comment>
<name>A0ABR6MUL0_9DEIO</name>
<evidence type="ECO:0000313" key="6">
    <source>
        <dbReference type="Proteomes" id="UP000536909"/>
    </source>
</evidence>
<comment type="similarity">
    <text evidence="1">Belongs to the Gfo/Idh/MocA family.</text>
</comment>
<dbReference type="Gene3D" id="3.30.360.10">
    <property type="entry name" value="Dihydrodipicolinate Reductase, domain 2"/>
    <property type="match status" value="1"/>
</dbReference>
<proteinExistence type="inferred from homology"/>
<dbReference type="RefSeq" id="WP_212744537.1">
    <property type="nucleotide sequence ID" value="NZ_BSUI01000005.1"/>
</dbReference>
<keyword evidence="6" id="KW-1185">Reference proteome</keyword>
<dbReference type="PANTHER" id="PTHR42840">
    <property type="entry name" value="NAD(P)-BINDING ROSSMANN-FOLD SUPERFAMILY PROTEIN-RELATED"/>
    <property type="match status" value="1"/>
</dbReference>
<dbReference type="EMBL" id="JACHFV010000008">
    <property type="protein sequence ID" value="MBB5295625.1"/>
    <property type="molecule type" value="Genomic_DNA"/>
</dbReference>
<feature type="domain" description="GFO/IDH/MocA-like oxidoreductase" evidence="4">
    <location>
        <begin position="134"/>
        <end position="253"/>
    </location>
</feature>
<evidence type="ECO:0000259" key="3">
    <source>
        <dbReference type="Pfam" id="PF01408"/>
    </source>
</evidence>
<dbReference type="InterPro" id="IPR055170">
    <property type="entry name" value="GFO_IDH_MocA-like_dom"/>
</dbReference>
<evidence type="ECO:0000256" key="2">
    <source>
        <dbReference type="ARBA" id="ARBA00023002"/>
    </source>
</evidence>
<dbReference type="EC" id="1.1.1.18" evidence="5"/>
<organism evidence="5 6">
    <name type="scientific">Deinococcus metallilatus</name>
    <dbReference type="NCBI Taxonomy" id="1211322"/>
    <lineage>
        <taxon>Bacteria</taxon>
        <taxon>Thermotogati</taxon>
        <taxon>Deinococcota</taxon>
        <taxon>Deinococci</taxon>
        <taxon>Deinococcales</taxon>
        <taxon>Deinococcaceae</taxon>
        <taxon>Deinococcus</taxon>
    </lineage>
</organism>
<dbReference type="EC" id="1.1.1.369" evidence="5"/>
<accession>A0ABR6MUL0</accession>
<dbReference type="Proteomes" id="UP000536909">
    <property type="component" value="Unassembled WGS sequence"/>
</dbReference>
<keyword evidence="2 5" id="KW-0560">Oxidoreductase</keyword>
<dbReference type="PANTHER" id="PTHR42840:SF3">
    <property type="entry name" value="BINDING ROSSMANN FOLD OXIDOREDUCTASE, PUTATIVE (AFU_ORTHOLOGUE AFUA_2G10240)-RELATED"/>
    <property type="match status" value="1"/>
</dbReference>
<protein>
    <submittedName>
        <fullName evidence="5">Myo-inositol 2-dehydrogenase/D-chiro-inositol 1-dehydrogenase/scyllo-inositol 2-dehydrogenase (NAD+)</fullName>
        <ecNumber evidence="5">1.1.1.18</ecNumber>
        <ecNumber evidence="5">1.1.1.369</ecNumber>
        <ecNumber evidence="5">1.1.1.370</ecNumber>
    </submittedName>
</protein>
<feature type="domain" description="Gfo/Idh/MocA-like oxidoreductase N-terminal" evidence="3">
    <location>
        <begin position="10"/>
        <end position="126"/>
    </location>
</feature>
<dbReference type="SUPFAM" id="SSF55347">
    <property type="entry name" value="Glyceraldehyde-3-phosphate dehydrogenase-like, C-terminal domain"/>
    <property type="match status" value="1"/>
</dbReference>
<evidence type="ECO:0000313" key="5">
    <source>
        <dbReference type="EMBL" id="MBB5295625.1"/>
    </source>
</evidence>
<evidence type="ECO:0000256" key="1">
    <source>
        <dbReference type="ARBA" id="ARBA00010928"/>
    </source>
</evidence>
<dbReference type="Gene3D" id="3.40.50.720">
    <property type="entry name" value="NAD(P)-binding Rossmann-like Domain"/>
    <property type="match status" value="1"/>
</dbReference>
<dbReference type="SUPFAM" id="SSF51735">
    <property type="entry name" value="NAD(P)-binding Rossmann-fold domains"/>
    <property type="match status" value="1"/>
</dbReference>
<dbReference type="InterPro" id="IPR000683">
    <property type="entry name" value="Gfo/Idh/MocA-like_OxRdtase_N"/>
</dbReference>
<reference evidence="5 6" key="1">
    <citation type="submission" date="2020-08" db="EMBL/GenBank/DDBJ databases">
        <title>Genomic Encyclopedia of Type Strains, Phase IV (KMG-IV): sequencing the most valuable type-strain genomes for metagenomic binning, comparative biology and taxonomic classification.</title>
        <authorList>
            <person name="Goeker M."/>
        </authorList>
    </citation>
    <scope>NUCLEOTIDE SEQUENCE [LARGE SCALE GENOMIC DNA]</scope>
    <source>
        <strain evidence="5 6">DSM 105434</strain>
    </source>
</reference>
<dbReference type="Pfam" id="PF22725">
    <property type="entry name" value="GFO_IDH_MocA_C3"/>
    <property type="match status" value="1"/>
</dbReference>